<keyword evidence="2" id="KW-1185">Reference proteome</keyword>
<sequence length="47" mass="6016">MYYKIFYFLMKFKYLCEYFKFKSNLIVLLYLIYILYQSSYLVKRKVS</sequence>
<keyword evidence="1" id="KW-1133">Transmembrane helix</keyword>
<dbReference type="AlphaFoldDB" id="A0A0N4ZW83"/>
<proteinExistence type="predicted"/>
<feature type="transmembrane region" description="Helical" evidence="1">
    <location>
        <begin position="21"/>
        <end position="42"/>
    </location>
</feature>
<evidence type="ECO:0000313" key="2">
    <source>
        <dbReference type="Proteomes" id="UP000038045"/>
    </source>
</evidence>
<keyword evidence="1" id="KW-0812">Transmembrane</keyword>
<dbReference type="WBParaSite" id="PTRK_0001291833.1">
    <property type="protein sequence ID" value="PTRK_0001291833.1"/>
    <property type="gene ID" value="PTRK_0001291833"/>
</dbReference>
<organism evidence="2 3">
    <name type="scientific">Parastrongyloides trichosuri</name>
    <name type="common">Possum-specific nematode worm</name>
    <dbReference type="NCBI Taxonomy" id="131310"/>
    <lineage>
        <taxon>Eukaryota</taxon>
        <taxon>Metazoa</taxon>
        <taxon>Ecdysozoa</taxon>
        <taxon>Nematoda</taxon>
        <taxon>Chromadorea</taxon>
        <taxon>Rhabditida</taxon>
        <taxon>Tylenchina</taxon>
        <taxon>Panagrolaimomorpha</taxon>
        <taxon>Strongyloidoidea</taxon>
        <taxon>Strongyloididae</taxon>
        <taxon>Parastrongyloides</taxon>
    </lineage>
</organism>
<dbReference type="Proteomes" id="UP000038045">
    <property type="component" value="Unplaced"/>
</dbReference>
<accession>A0A0N4ZW83</accession>
<name>A0A0N4ZW83_PARTI</name>
<evidence type="ECO:0000256" key="1">
    <source>
        <dbReference type="SAM" id="Phobius"/>
    </source>
</evidence>
<protein>
    <submittedName>
        <fullName evidence="3">Uncharacterized protein</fullName>
    </submittedName>
</protein>
<reference evidence="3" key="1">
    <citation type="submission" date="2017-02" db="UniProtKB">
        <authorList>
            <consortium name="WormBaseParasite"/>
        </authorList>
    </citation>
    <scope>IDENTIFICATION</scope>
</reference>
<keyword evidence="1" id="KW-0472">Membrane</keyword>
<evidence type="ECO:0000313" key="3">
    <source>
        <dbReference type="WBParaSite" id="PTRK_0001291833.1"/>
    </source>
</evidence>